<comment type="catalytic activity">
    <reaction evidence="1">
        <text>(7,8-dihydropterin-6-yl)methyl diphosphate + 4-aminobenzoate = 7,8-dihydropteroate + diphosphate</text>
        <dbReference type="Rhea" id="RHEA:19949"/>
        <dbReference type="ChEBI" id="CHEBI:17836"/>
        <dbReference type="ChEBI" id="CHEBI:17839"/>
        <dbReference type="ChEBI" id="CHEBI:33019"/>
        <dbReference type="ChEBI" id="CHEBI:72950"/>
        <dbReference type="EC" id="2.5.1.15"/>
    </reaction>
</comment>
<dbReference type="PROSITE" id="PS00793">
    <property type="entry name" value="DHPS_2"/>
    <property type="match status" value="1"/>
</dbReference>
<evidence type="ECO:0000256" key="13">
    <source>
        <dbReference type="RuleBase" id="RU361205"/>
    </source>
</evidence>
<dbReference type="RefSeq" id="WP_121204600.1">
    <property type="nucleotide sequence ID" value="NZ_RBZP01000008.1"/>
</dbReference>
<keyword evidence="7 13" id="KW-0808">Transferase</keyword>
<keyword evidence="16" id="KW-1185">Reference proteome</keyword>
<evidence type="ECO:0000256" key="1">
    <source>
        <dbReference type="ARBA" id="ARBA00000012"/>
    </source>
</evidence>
<dbReference type="PROSITE" id="PS00792">
    <property type="entry name" value="DHPS_1"/>
    <property type="match status" value="1"/>
</dbReference>
<dbReference type="UniPathway" id="UPA00077">
    <property type="reaction ID" value="UER00156"/>
</dbReference>
<evidence type="ECO:0000259" key="14">
    <source>
        <dbReference type="PROSITE" id="PS50972"/>
    </source>
</evidence>
<protein>
    <recommendedName>
        <fullName evidence="6 13">Dihydropteroate synthase</fullName>
        <shortName evidence="13">DHPS</shortName>
        <ecNumber evidence="5 13">2.5.1.15</ecNumber>
    </recommendedName>
    <alternativeName>
        <fullName evidence="11 13">Dihydropteroate pyrophosphorylase</fullName>
    </alternativeName>
</protein>
<evidence type="ECO:0000256" key="8">
    <source>
        <dbReference type="ARBA" id="ARBA00022723"/>
    </source>
</evidence>
<dbReference type="CDD" id="cd00739">
    <property type="entry name" value="DHPS"/>
    <property type="match status" value="1"/>
</dbReference>
<name>A0A495A110_9BACI</name>
<evidence type="ECO:0000256" key="6">
    <source>
        <dbReference type="ARBA" id="ARBA00016919"/>
    </source>
</evidence>
<organism evidence="15 16">
    <name type="scientific">Oceanobacillus halophilus</name>
    <dbReference type="NCBI Taxonomy" id="930130"/>
    <lineage>
        <taxon>Bacteria</taxon>
        <taxon>Bacillati</taxon>
        <taxon>Bacillota</taxon>
        <taxon>Bacilli</taxon>
        <taxon>Bacillales</taxon>
        <taxon>Bacillaceae</taxon>
        <taxon>Oceanobacillus</taxon>
    </lineage>
</organism>
<dbReference type="EMBL" id="RBZP01000008">
    <property type="protein sequence ID" value="RKQ33064.1"/>
    <property type="molecule type" value="Genomic_DNA"/>
</dbReference>
<comment type="cofactor">
    <cofactor evidence="2 13">
        <name>Mg(2+)</name>
        <dbReference type="ChEBI" id="CHEBI:18420"/>
    </cofactor>
</comment>
<dbReference type="NCBIfam" id="TIGR01496">
    <property type="entry name" value="DHPS"/>
    <property type="match status" value="1"/>
</dbReference>
<comment type="caution">
    <text evidence="15">The sequence shown here is derived from an EMBL/GenBank/DDBJ whole genome shotgun (WGS) entry which is preliminary data.</text>
</comment>
<evidence type="ECO:0000256" key="4">
    <source>
        <dbReference type="ARBA" id="ARBA00009503"/>
    </source>
</evidence>
<dbReference type="Gene3D" id="3.20.20.20">
    <property type="entry name" value="Dihydropteroate synthase-like"/>
    <property type="match status" value="1"/>
</dbReference>
<dbReference type="EC" id="2.5.1.15" evidence="5 13"/>
<dbReference type="InterPro" id="IPR006390">
    <property type="entry name" value="DHP_synth_dom"/>
</dbReference>
<evidence type="ECO:0000313" key="15">
    <source>
        <dbReference type="EMBL" id="RKQ33064.1"/>
    </source>
</evidence>
<evidence type="ECO:0000256" key="12">
    <source>
        <dbReference type="ARBA" id="ARBA00053449"/>
    </source>
</evidence>
<dbReference type="GO" id="GO:0046656">
    <property type="term" value="P:folic acid biosynthetic process"/>
    <property type="evidence" value="ECO:0007669"/>
    <property type="project" value="UniProtKB-KW"/>
</dbReference>
<evidence type="ECO:0000256" key="9">
    <source>
        <dbReference type="ARBA" id="ARBA00022842"/>
    </source>
</evidence>
<evidence type="ECO:0000256" key="2">
    <source>
        <dbReference type="ARBA" id="ARBA00001946"/>
    </source>
</evidence>
<evidence type="ECO:0000256" key="11">
    <source>
        <dbReference type="ARBA" id="ARBA00030193"/>
    </source>
</evidence>
<dbReference type="InterPro" id="IPR011005">
    <property type="entry name" value="Dihydropteroate_synth-like_sf"/>
</dbReference>
<gene>
    <name evidence="15" type="primary">folP</name>
    <name evidence="15" type="ORF">D8M06_11710</name>
</gene>
<dbReference type="Proteomes" id="UP000269301">
    <property type="component" value="Unassembled WGS sequence"/>
</dbReference>
<sequence length="278" mass="30465">MKLITKTKTLHLNERTHIMGILNVTPDSFSDGGKYTTVDRAVEQAIKMEEEGADMIDIGGESTRPGHVPVNSKEEIERVVPVIKAVKEHVNIPVSVDTFKSDTARHAVEAGADIINDVWGAKKDPEIAKVAADLNVPIILMHNREDENYRSLMDDMKMDLQGSIDIAVNAGVPKDNIILDPGVGFAKSAADDNLMVMNRLDELVQMGYPFLLATSRKRFIGSTLEIKEPSKRDIGTGATTCLGIVKGAHIVRVHNVKVNVELARMMDAMLRKGETDNG</sequence>
<keyword evidence="8 13" id="KW-0479">Metal-binding</keyword>
<feature type="domain" description="Pterin-binding" evidence="14">
    <location>
        <begin position="16"/>
        <end position="264"/>
    </location>
</feature>
<dbReference type="AlphaFoldDB" id="A0A495A110"/>
<dbReference type="PROSITE" id="PS50972">
    <property type="entry name" value="PTERIN_BINDING"/>
    <property type="match status" value="1"/>
</dbReference>
<dbReference type="OrthoDB" id="9811744at2"/>
<dbReference type="FunFam" id="3.20.20.20:FF:000006">
    <property type="entry name" value="Dihydropteroate synthase"/>
    <property type="match status" value="1"/>
</dbReference>
<dbReference type="GO" id="GO:0005829">
    <property type="term" value="C:cytosol"/>
    <property type="evidence" value="ECO:0007669"/>
    <property type="project" value="TreeGrafter"/>
</dbReference>
<dbReference type="InterPro" id="IPR045031">
    <property type="entry name" value="DHP_synth-like"/>
</dbReference>
<evidence type="ECO:0000256" key="10">
    <source>
        <dbReference type="ARBA" id="ARBA00022909"/>
    </source>
</evidence>
<keyword evidence="9 13" id="KW-0460">Magnesium</keyword>
<reference evidence="15 16" key="1">
    <citation type="journal article" date="2016" name="Int. J. Syst. Evol. Microbiol.">
        <title>Oceanobacillus halophilus sp. nov., a novel moderately halophilic bacterium from a hypersaline lake.</title>
        <authorList>
            <person name="Amoozegar M.A."/>
            <person name="Bagheri M."/>
            <person name="Makhdoumi A."/>
            <person name="Nikou M.M."/>
            <person name="Fazeli S.A.S."/>
            <person name="Schumann P."/>
            <person name="Sproer C."/>
            <person name="Sanchez-Porro C."/>
            <person name="Ventosa A."/>
        </authorList>
    </citation>
    <scope>NUCLEOTIDE SEQUENCE [LARGE SCALE GENOMIC DNA]</scope>
    <source>
        <strain evidence="15 16">DSM 23996</strain>
    </source>
</reference>
<keyword evidence="10 13" id="KW-0289">Folate biosynthesis</keyword>
<dbReference type="PANTHER" id="PTHR20941">
    <property type="entry name" value="FOLATE SYNTHESIS PROTEINS"/>
    <property type="match status" value="1"/>
</dbReference>
<dbReference type="PANTHER" id="PTHR20941:SF1">
    <property type="entry name" value="FOLIC ACID SYNTHESIS PROTEIN FOL1"/>
    <property type="match status" value="1"/>
</dbReference>
<dbReference type="SUPFAM" id="SSF51717">
    <property type="entry name" value="Dihydropteroate synthetase-like"/>
    <property type="match status" value="1"/>
</dbReference>
<comment type="pathway">
    <text evidence="3 13">Cofactor biosynthesis; tetrahydrofolate biosynthesis; 7,8-dihydrofolate from 2-amino-4-hydroxy-6-hydroxymethyl-7,8-dihydropteridine diphosphate and 4-aminobenzoate: step 1/2.</text>
</comment>
<comment type="function">
    <text evidence="12 13">Catalyzes the condensation of para-aminobenzoate (pABA) with 6-hydroxymethyl-7,8-dihydropterin diphosphate (DHPt-PP) to form 7,8-dihydropteroate (H2Pte), the immediate precursor of folate derivatives.</text>
</comment>
<dbReference type="InterPro" id="IPR000489">
    <property type="entry name" value="Pterin-binding_dom"/>
</dbReference>
<dbReference type="GO" id="GO:0046872">
    <property type="term" value="F:metal ion binding"/>
    <property type="evidence" value="ECO:0007669"/>
    <property type="project" value="UniProtKB-KW"/>
</dbReference>
<evidence type="ECO:0000256" key="7">
    <source>
        <dbReference type="ARBA" id="ARBA00022679"/>
    </source>
</evidence>
<dbReference type="GO" id="GO:0046654">
    <property type="term" value="P:tetrahydrofolate biosynthetic process"/>
    <property type="evidence" value="ECO:0007669"/>
    <property type="project" value="UniProtKB-UniPathway"/>
</dbReference>
<evidence type="ECO:0000256" key="3">
    <source>
        <dbReference type="ARBA" id="ARBA00004763"/>
    </source>
</evidence>
<dbReference type="Pfam" id="PF00809">
    <property type="entry name" value="Pterin_bind"/>
    <property type="match status" value="1"/>
</dbReference>
<dbReference type="GO" id="GO:0004156">
    <property type="term" value="F:dihydropteroate synthase activity"/>
    <property type="evidence" value="ECO:0007669"/>
    <property type="project" value="UniProtKB-EC"/>
</dbReference>
<evidence type="ECO:0000313" key="16">
    <source>
        <dbReference type="Proteomes" id="UP000269301"/>
    </source>
</evidence>
<accession>A0A495A110</accession>
<evidence type="ECO:0000256" key="5">
    <source>
        <dbReference type="ARBA" id="ARBA00012458"/>
    </source>
</evidence>
<proteinExistence type="inferred from homology"/>
<comment type="similarity">
    <text evidence="4 13">Belongs to the DHPS family.</text>
</comment>